<name>A0A3N2DJN3_9GAMM</name>
<dbReference type="InterPro" id="IPR036761">
    <property type="entry name" value="TTHA0802/YceI-like_sf"/>
</dbReference>
<dbReference type="SMART" id="SM00867">
    <property type="entry name" value="YceI"/>
    <property type="match status" value="1"/>
</dbReference>
<dbReference type="Proteomes" id="UP000275394">
    <property type="component" value="Unassembled WGS sequence"/>
</dbReference>
<evidence type="ECO:0000256" key="1">
    <source>
        <dbReference type="SAM" id="SignalP"/>
    </source>
</evidence>
<feature type="chain" id="PRO_5018138000" evidence="1">
    <location>
        <begin position="19"/>
        <end position="189"/>
    </location>
</feature>
<dbReference type="InterPro" id="IPR027016">
    <property type="entry name" value="UCP029811"/>
</dbReference>
<gene>
    <name evidence="3" type="ORF">EDC56_2647</name>
</gene>
<evidence type="ECO:0000313" key="3">
    <source>
        <dbReference type="EMBL" id="ROS00013.1"/>
    </source>
</evidence>
<dbReference type="EMBL" id="RKHR01000005">
    <property type="protein sequence ID" value="ROS00013.1"/>
    <property type="molecule type" value="Genomic_DNA"/>
</dbReference>
<dbReference type="OrthoDB" id="9793816at2"/>
<dbReference type="SUPFAM" id="SSF101874">
    <property type="entry name" value="YceI-like"/>
    <property type="match status" value="1"/>
</dbReference>
<evidence type="ECO:0000259" key="2">
    <source>
        <dbReference type="SMART" id="SM00867"/>
    </source>
</evidence>
<comment type="caution">
    <text evidence="3">The sequence shown here is derived from an EMBL/GenBank/DDBJ whole genome shotgun (WGS) entry which is preliminary data.</text>
</comment>
<accession>A0A3N2DJN3</accession>
<organism evidence="3 4">
    <name type="scientific">Sinobacterium caligoides</name>
    <dbReference type="NCBI Taxonomy" id="933926"/>
    <lineage>
        <taxon>Bacteria</taxon>
        <taxon>Pseudomonadati</taxon>
        <taxon>Pseudomonadota</taxon>
        <taxon>Gammaproteobacteria</taxon>
        <taxon>Cellvibrionales</taxon>
        <taxon>Spongiibacteraceae</taxon>
        <taxon>Sinobacterium</taxon>
    </lineage>
</organism>
<dbReference type="Pfam" id="PF04264">
    <property type="entry name" value="YceI"/>
    <property type="match status" value="1"/>
</dbReference>
<feature type="domain" description="Lipid/polyisoprenoid-binding YceI-like" evidence="2">
    <location>
        <begin position="19"/>
        <end position="187"/>
    </location>
</feature>
<sequence>MKVLALLTFLLGSSYALASYELEPGGSLLGFSSVKKAAIAEQHLFKGVSGSIDSVGRLVIEIDLNSVDTGIVIRDERVRKYLFETDRFKKATLQAQLPQEALLLKKGEDIDLSVISTLDLHGFKVQVPIEVVLFKQQNGAFRALTKRPIWLSVEDFGLLGGVDVLKSLARLSSIDLAVPVSFDVLFVAN</sequence>
<protein>
    <submittedName>
        <fullName evidence="3">Polyisoprenoid-binding protein YceI</fullName>
    </submittedName>
</protein>
<dbReference type="PIRSF" id="PIRSF029811">
    <property type="entry name" value="UCP029811"/>
    <property type="match status" value="1"/>
</dbReference>
<dbReference type="AlphaFoldDB" id="A0A3N2DJN3"/>
<evidence type="ECO:0000313" key="4">
    <source>
        <dbReference type="Proteomes" id="UP000275394"/>
    </source>
</evidence>
<keyword evidence="4" id="KW-1185">Reference proteome</keyword>
<proteinExistence type="predicted"/>
<dbReference type="InterPro" id="IPR007372">
    <property type="entry name" value="Lipid/polyisoprenoid-bd_YceI"/>
</dbReference>
<feature type="signal peptide" evidence="1">
    <location>
        <begin position="1"/>
        <end position="18"/>
    </location>
</feature>
<keyword evidence="1" id="KW-0732">Signal</keyword>
<dbReference type="Gene3D" id="2.40.128.110">
    <property type="entry name" value="Lipid/polyisoprenoid-binding, YceI-like"/>
    <property type="match status" value="1"/>
</dbReference>
<reference evidence="3 4" key="1">
    <citation type="submission" date="2018-11" db="EMBL/GenBank/DDBJ databases">
        <title>Genomic Encyclopedia of Type Strains, Phase IV (KMG-IV): sequencing the most valuable type-strain genomes for metagenomic binning, comparative biology and taxonomic classification.</title>
        <authorList>
            <person name="Goeker M."/>
        </authorList>
    </citation>
    <scope>NUCLEOTIDE SEQUENCE [LARGE SCALE GENOMIC DNA]</scope>
    <source>
        <strain evidence="3 4">DSM 100316</strain>
    </source>
</reference>
<dbReference type="RefSeq" id="WP_123713008.1">
    <property type="nucleotide sequence ID" value="NZ_RKHR01000005.1"/>
</dbReference>